<keyword evidence="3" id="KW-0813">Transport</keyword>
<dbReference type="EMBL" id="FNMU01000006">
    <property type="protein sequence ID" value="SDW91084.1"/>
    <property type="molecule type" value="Genomic_DNA"/>
</dbReference>
<dbReference type="RefSeq" id="WP_072561472.1">
    <property type="nucleotide sequence ID" value="NZ_CP017921.1"/>
</dbReference>
<reference evidence="10 12" key="2">
    <citation type="submission" date="2016-10" db="EMBL/GenBank/DDBJ databases">
        <authorList>
            <person name="de Groot N.N."/>
        </authorList>
    </citation>
    <scope>NUCLEOTIDE SEQUENCE [LARGE SCALE GENOMIC DNA]</scope>
    <source>
        <strain evidence="10 12">Z-7982</strain>
    </source>
</reference>
<dbReference type="GO" id="GO:0016651">
    <property type="term" value="F:oxidoreductase activity, acting on NAD(P)H"/>
    <property type="evidence" value="ECO:0007669"/>
    <property type="project" value="InterPro"/>
</dbReference>
<reference evidence="9 13" key="3">
    <citation type="submission" date="2018-10" db="EMBL/GenBank/DDBJ databases">
        <title>Cultivation of a novel Methanohalophilus strain from Kebrit Deep of the Red Sea and a genomic comparison of members of the genus Methanohalophilus.</title>
        <authorList>
            <person name="Guan Y."/>
            <person name="Ngugi D.K."/>
            <person name="Stingl U."/>
        </authorList>
    </citation>
    <scope>NUCLEOTIDE SEQUENCE [LARGE SCALE GENOMIC DNA]</scope>
    <source>
        <strain evidence="9 13">DSM 3094</strain>
    </source>
</reference>
<dbReference type="PANTHER" id="PTHR11058:SF9">
    <property type="entry name" value="NADH-UBIQUINONE OXIDOREDUCTASE CHAIN 3"/>
    <property type="match status" value="1"/>
</dbReference>
<proteinExistence type="inferred from homology"/>
<dbReference type="Proteomes" id="UP000198669">
    <property type="component" value="Unassembled WGS sequence"/>
</dbReference>
<evidence type="ECO:0000256" key="7">
    <source>
        <dbReference type="SAM" id="Phobius"/>
    </source>
</evidence>
<reference evidence="8 11" key="1">
    <citation type="submission" date="2016-10" db="EMBL/GenBank/DDBJ databases">
        <title>Methanohalophilus halophilus.</title>
        <authorList>
            <person name="L'haridon S."/>
        </authorList>
    </citation>
    <scope>NUCLEOTIDE SEQUENCE [LARGE SCALE GENOMIC DNA]</scope>
    <source>
        <strain evidence="8 11">Z-7982</strain>
    </source>
</reference>
<dbReference type="GO" id="GO:0030964">
    <property type="term" value="C:NADH dehydrogenase complex"/>
    <property type="evidence" value="ECO:0007669"/>
    <property type="project" value="TreeGrafter"/>
</dbReference>
<dbReference type="HAMAP" id="MF_01394">
    <property type="entry name" value="NDH1_NuoA"/>
    <property type="match status" value="1"/>
</dbReference>
<dbReference type="EMBL" id="CP017921">
    <property type="protein sequence ID" value="APH39035.1"/>
    <property type="molecule type" value="Genomic_DNA"/>
</dbReference>
<dbReference type="Pfam" id="PF00507">
    <property type="entry name" value="Oxidored_q4"/>
    <property type="match status" value="1"/>
</dbReference>
<dbReference type="Proteomes" id="UP000267921">
    <property type="component" value="Unassembled WGS sequence"/>
</dbReference>
<gene>
    <name evidence="8" type="ORF">BHR79_05715</name>
    <name evidence="9" type="ORF">EFE40_04535</name>
    <name evidence="10" type="ORF">SAMN04515625_1852</name>
</gene>
<dbReference type="PANTHER" id="PTHR11058">
    <property type="entry name" value="NADH-UBIQUINONE OXIDOREDUCTASE CHAIN 3"/>
    <property type="match status" value="1"/>
</dbReference>
<comment type="similarity">
    <text evidence="2">Belongs to the complex I subunit 3 family.</text>
</comment>
<dbReference type="AlphaFoldDB" id="A0A1L3Q2G1"/>
<name>A0A1L3Q2G1_9EURY</name>
<evidence type="ECO:0000313" key="12">
    <source>
        <dbReference type="Proteomes" id="UP000198669"/>
    </source>
</evidence>
<evidence type="ECO:0000313" key="13">
    <source>
        <dbReference type="Proteomes" id="UP000267921"/>
    </source>
</evidence>
<dbReference type="Proteomes" id="UP000186879">
    <property type="component" value="Chromosome"/>
</dbReference>
<organism evidence="8 11">
    <name type="scientific">Methanohalophilus halophilus</name>
    <dbReference type="NCBI Taxonomy" id="2177"/>
    <lineage>
        <taxon>Archaea</taxon>
        <taxon>Methanobacteriati</taxon>
        <taxon>Methanobacteriota</taxon>
        <taxon>Stenosarchaea group</taxon>
        <taxon>Methanomicrobia</taxon>
        <taxon>Methanosarcinales</taxon>
        <taxon>Methanosarcinaceae</taxon>
        <taxon>Methanohalophilus</taxon>
    </lineage>
</organism>
<dbReference type="InterPro" id="IPR038430">
    <property type="entry name" value="NDAH_ubi_oxred_su3_sf"/>
</dbReference>
<dbReference type="GO" id="GO:0008137">
    <property type="term" value="F:NADH dehydrogenase (ubiquinone) activity"/>
    <property type="evidence" value="ECO:0007669"/>
    <property type="project" value="InterPro"/>
</dbReference>
<feature type="transmembrane region" description="Helical" evidence="7">
    <location>
        <begin position="101"/>
        <end position="121"/>
    </location>
</feature>
<keyword evidence="6 7" id="KW-0472">Membrane</keyword>
<dbReference type="EMBL" id="RJJG01000003">
    <property type="protein sequence ID" value="RNI09909.1"/>
    <property type="molecule type" value="Genomic_DNA"/>
</dbReference>
<sequence>MSGIVDSNIVYSYIPVAVFLVVSLLMPPMTMLIVKLLSPRSKGAEKYSTYESGSVPTGPARIQFNVEYYLYAIAFVLFDIEVLFLYPWAMIYRGNTGVDTTVAVVEMLVFIFVLLFGYAFLWKKGALKWMKN</sequence>
<feature type="transmembrane region" description="Helical" evidence="7">
    <location>
        <begin position="68"/>
        <end position="89"/>
    </location>
</feature>
<dbReference type="Gene3D" id="1.20.58.1610">
    <property type="entry name" value="NADH:ubiquinone/plastoquinone oxidoreductase, chain 3"/>
    <property type="match status" value="1"/>
</dbReference>
<keyword evidence="5 7" id="KW-1133">Transmembrane helix</keyword>
<accession>A0A1L3Q2G1</accession>
<evidence type="ECO:0000256" key="1">
    <source>
        <dbReference type="ARBA" id="ARBA00004141"/>
    </source>
</evidence>
<dbReference type="InterPro" id="IPR023043">
    <property type="entry name" value="NAD(P)H_OxRDtase_bac/plastid"/>
</dbReference>
<evidence type="ECO:0000256" key="3">
    <source>
        <dbReference type="ARBA" id="ARBA00022448"/>
    </source>
</evidence>
<feature type="transmembrane region" description="Helical" evidence="7">
    <location>
        <begin position="12"/>
        <end position="37"/>
    </location>
</feature>
<dbReference type="KEGG" id="mhaz:BHR79_05715"/>
<evidence type="ECO:0000256" key="2">
    <source>
        <dbReference type="ARBA" id="ARBA00008472"/>
    </source>
</evidence>
<evidence type="ECO:0000313" key="10">
    <source>
        <dbReference type="EMBL" id="SDW91084.1"/>
    </source>
</evidence>
<evidence type="ECO:0000256" key="6">
    <source>
        <dbReference type="ARBA" id="ARBA00023136"/>
    </source>
</evidence>
<dbReference type="InterPro" id="IPR000440">
    <property type="entry name" value="NADH_UbQ/plastoQ_OxRdtase_su3"/>
</dbReference>
<dbReference type="STRING" id="2177.BHR79_05715"/>
<comment type="subcellular location">
    <subcellularLocation>
        <location evidence="1">Membrane</location>
        <topology evidence="1">Multi-pass membrane protein</topology>
    </subcellularLocation>
</comment>
<keyword evidence="4 7" id="KW-0812">Transmembrane</keyword>
<dbReference type="GeneID" id="30583243"/>
<protein>
    <submittedName>
        <fullName evidence="10">F420H2 dehydrogenase subunit A</fullName>
    </submittedName>
    <submittedName>
        <fullName evidence="8">NAD(P)H-quinone oxidoreductase subunit 3</fullName>
    </submittedName>
    <submittedName>
        <fullName evidence="9">NADH-quinone oxidoreductase subunit A</fullName>
    </submittedName>
</protein>
<evidence type="ECO:0000313" key="11">
    <source>
        <dbReference type="Proteomes" id="UP000186879"/>
    </source>
</evidence>
<evidence type="ECO:0000256" key="5">
    <source>
        <dbReference type="ARBA" id="ARBA00022989"/>
    </source>
</evidence>
<keyword evidence="11" id="KW-1185">Reference proteome</keyword>
<evidence type="ECO:0000313" key="9">
    <source>
        <dbReference type="EMBL" id="RNI09909.1"/>
    </source>
</evidence>
<evidence type="ECO:0000313" key="8">
    <source>
        <dbReference type="EMBL" id="APH39035.1"/>
    </source>
</evidence>
<evidence type="ECO:0000256" key="4">
    <source>
        <dbReference type="ARBA" id="ARBA00022692"/>
    </source>
</evidence>
<dbReference type="OrthoDB" id="9823at2157"/>